<dbReference type="AlphaFoldDB" id="A0A0J1IIC2"/>
<dbReference type="PATRIC" id="fig|476652.3.peg.3858"/>
<dbReference type="Proteomes" id="UP000036356">
    <property type="component" value="Unassembled WGS sequence"/>
</dbReference>
<dbReference type="RefSeq" id="WP_047811440.1">
    <property type="nucleotide sequence ID" value="NZ_LDZY01000014.1"/>
</dbReference>
<dbReference type="EMBL" id="LDZY01000014">
    <property type="protein sequence ID" value="KLU64456.1"/>
    <property type="molecule type" value="Genomic_DNA"/>
</dbReference>
<evidence type="ECO:0000313" key="2">
    <source>
        <dbReference type="Proteomes" id="UP000036356"/>
    </source>
</evidence>
<dbReference type="STRING" id="476652.DEAC_c36580"/>
<keyword evidence="2" id="KW-1185">Reference proteome</keyword>
<name>A0A0J1IIC2_9FIRM</name>
<gene>
    <name evidence="1" type="ORF">DEAC_c36580</name>
</gene>
<evidence type="ECO:0000313" key="1">
    <source>
        <dbReference type="EMBL" id="KLU64456.1"/>
    </source>
</evidence>
<protein>
    <recommendedName>
        <fullName evidence="3">SMI1 / KNR4 family protein</fullName>
    </recommendedName>
</protein>
<proteinExistence type="predicted"/>
<organism evidence="1 2">
    <name type="scientific">Desulfosporosinus acididurans</name>
    <dbReference type="NCBI Taxonomy" id="476652"/>
    <lineage>
        <taxon>Bacteria</taxon>
        <taxon>Bacillati</taxon>
        <taxon>Bacillota</taxon>
        <taxon>Clostridia</taxon>
        <taxon>Eubacteriales</taxon>
        <taxon>Desulfitobacteriaceae</taxon>
        <taxon>Desulfosporosinus</taxon>
    </lineage>
</organism>
<accession>A0A0J1IIC2</accession>
<reference evidence="1 2" key="1">
    <citation type="submission" date="2015-06" db="EMBL/GenBank/DDBJ databases">
        <title>Draft genome of the moderately acidophilic sulfate reducer Candidatus Desulfosporosinus acididurans strain M1.</title>
        <authorList>
            <person name="Poehlein A."/>
            <person name="Petzsch P."/>
            <person name="Johnson B.D."/>
            <person name="Schloemann M."/>
            <person name="Daniel R."/>
            <person name="Muehling M."/>
        </authorList>
    </citation>
    <scope>NUCLEOTIDE SEQUENCE [LARGE SCALE GENOMIC DNA]</scope>
    <source>
        <strain evidence="1 2">M1</strain>
    </source>
</reference>
<evidence type="ECO:0008006" key="3">
    <source>
        <dbReference type="Google" id="ProtNLM"/>
    </source>
</evidence>
<sequence>MIINEFVHWAKTVNKNNRFDEGISAKDLPNALRKLYSVANPKEVVIPLTDLNSVCFYAYEELQELQEDYAVESGTIFATINSDPIYLKDEAVYALKDEILAPSFEIFLQALMSGELFE</sequence>
<comment type="caution">
    <text evidence="1">The sequence shown here is derived from an EMBL/GenBank/DDBJ whole genome shotgun (WGS) entry which is preliminary data.</text>
</comment>